<evidence type="ECO:0000313" key="1">
    <source>
        <dbReference type="EMBL" id="CAD7701948.1"/>
    </source>
</evidence>
<accession>A0A8S1J7B1</accession>
<organism evidence="1 2">
    <name type="scientific">Ostreobium quekettii</name>
    <dbReference type="NCBI Taxonomy" id="121088"/>
    <lineage>
        <taxon>Eukaryota</taxon>
        <taxon>Viridiplantae</taxon>
        <taxon>Chlorophyta</taxon>
        <taxon>core chlorophytes</taxon>
        <taxon>Ulvophyceae</taxon>
        <taxon>TCBD clade</taxon>
        <taxon>Bryopsidales</taxon>
        <taxon>Ostreobineae</taxon>
        <taxon>Ostreobiaceae</taxon>
        <taxon>Ostreobium</taxon>
    </lineage>
</organism>
<comment type="caution">
    <text evidence="1">The sequence shown here is derived from an EMBL/GenBank/DDBJ whole genome shotgun (WGS) entry which is preliminary data.</text>
</comment>
<proteinExistence type="predicted"/>
<protein>
    <submittedName>
        <fullName evidence="1">Uncharacterized protein</fullName>
    </submittedName>
</protein>
<evidence type="ECO:0000313" key="2">
    <source>
        <dbReference type="Proteomes" id="UP000708148"/>
    </source>
</evidence>
<name>A0A8S1J7B1_9CHLO</name>
<gene>
    <name evidence="1" type="ORF">OSTQU699_LOCUS7305</name>
</gene>
<sequence length="165" mass="18306">MGPKAVLLALPGPTCDEVCQLLREAADHVRDSTAEYRSQILKLSETQIGALAPAKLEEKILRAVWGMSSQKLSEDMATLLRHFWSHQEAELPDPVRGNLHKVLRYLIENKSWETASFLLRTGLESGVKTSVCGSVLTQADMHPESLQAMAERLWHVFGTDEPGEG</sequence>
<keyword evidence="2" id="KW-1185">Reference proteome</keyword>
<dbReference type="Proteomes" id="UP000708148">
    <property type="component" value="Unassembled WGS sequence"/>
</dbReference>
<dbReference type="AlphaFoldDB" id="A0A8S1J7B1"/>
<reference evidence="1" key="1">
    <citation type="submission" date="2020-12" db="EMBL/GenBank/DDBJ databases">
        <authorList>
            <person name="Iha C."/>
        </authorList>
    </citation>
    <scope>NUCLEOTIDE SEQUENCE</scope>
</reference>
<dbReference type="EMBL" id="CAJHUC010001664">
    <property type="protein sequence ID" value="CAD7701948.1"/>
    <property type="molecule type" value="Genomic_DNA"/>
</dbReference>